<feature type="domain" description="Helicase ATP-binding" evidence="14">
    <location>
        <begin position="394"/>
        <end position="560"/>
    </location>
</feature>
<keyword evidence="7" id="KW-0347">Helicase</keyword>
<dbReference type="GO" id="GO:0043138">
    <property type="term" value="F:3'-5' DNA helicase activity"/>
    <property type="evidence" value="ECO:0007669"/>
    <property type="project" value="TreeGrafter"/>
</dbReference>
<evidence type="ECO:0000256" key="11">
    <source>
        <dbReference type="SAM" id="Coils"/>
    </source>
</evidence>
<evidence type="ECO:0000256" key="7">
    <source>
        <dbReference type="ARBA" id="ARBA00022806"/>
    </source>
</evidence>
<dbReference type="PANTHER" id="PTHR18934:SF119">
    <property type="entry name" value="ATP-DEPENDENT RNA HELICASE A"/>
    <property type="match status" value="1"/>
</dbReference>
<dbReference type="InterPro" id="IPR002464">
    <property type="entry name" value="DNA/RNA_helicase_DEAH_CS"/>
</dbReference>
<dbReference type="InterPro" id="IPR007502">
    <property type="entry name" value="Helicase-assoc_dom"/>
</dbReference>
<dbReference type="InterPro" id="IPR048333">
    <property type="entry name" value="HA2_WH"/>
</dbReference>
<dbReference type="Gene3D" id="3.40.50.300">
    <property type="entry name" value="P-loop containing nucleotide triphosphate hydrolases"/>
    <property type="match status" value="2"/>
</dbReference>
<sequence>KDIKSFFYEWCQKGSFTPSFEVRPTGPKNRQRFLCEVRVPSEAYVGAGNSTNKKDAERNAARDFVNYLVRTGKVASSDVPSESDNGVGGGDGGDSAPASGGPPSLMNINPARVFQSGFGPSDLGQAYRPFIRDNTYTPSKEELAEQEAIMESAESLDVNAGIHGNWTIENAKAKLNQWLQMNRMNPDYKYTAVGPDHARSFMAEMTIYVKQLSRNITGRESGSNKQSASKSCALSLVRQLFHLGVIEAYGGNLKTAKNAEQLKPFPVRITQQLEQRIEQCLQDVEIQPVNIERKGDPSEPVSLLHPSDDVHYKPQTVNLNQQASVIPWSPPVPNWNPWTACNIDEGYLATATLDQLSEDLMNAARERAQQDKELQERMRARSELPIAVMRNRIMEAINEHPVVLIRGNTGCGKTTQIAQFILEDYINSGQGAYCNVAVTQPRRISAVSVAERIANERCENLGEAVGYSVRFESVLPRPYGSIMFCTIGVLLRKLEAGLRGVSHVIVDEIHERDVNSDFILVVLRDMLHTYPDLRVILMSATIDTTLFSDYFGNCPCIEVVGRTFPVDQYFLEDCIQLVNFVPPIDNRKRKRGGNGGKDDDEDGGEDATVKITGEADTSNLNMVIDEHKYSVQTKNPMALSNLIMHFHRKGRAGRVRPGKCFTLCSRARFDKLDEHMTPEMFRTPLHELALSIKLLRLGSIGQFLSKAIEPPPLDAVIEAEVMLKEMKCLDEREELTPFGRILARLPIEPRLGKMMILSTLFGVCDPVSTMAAFSGTFSEIFQLDVGQRRLMTHQKALSGKRNSDYVAMLTAYRMWGEKRRRGEEAEIQFCEWKGLQLSTLRVMSEAKRQLLELLSQAGFPEETMVEMGFDQNDDDPRLDMALSLLCVGLYPNVCVHKEKRKVLTTESKAALIHKTSVNCSNLQVTFPYPMFVFGEKIRTRAVSCKQMSMVSPIHILLFGSKKVEWVDNMVRIDNWMNFEMDPHQAALIVTLRPVLQDLLIRVSENPEEANALEERYQNLIDVVKDLCVFNAGDEGIQRETGLTPLDQARSNANKFPRSDNGGGNRFGGGGGPRFNSNGGSGGFGGNRGGYGGNSGGFGGNRGGGFGGNRGGFGGNRGGYGGGGYGGGGRRW</sequence>
<dbReference type="SMART" id="SM00847">
    <property type="entry name" value="HA2"/>
    <property type="match status" value="1"/>
</dbReference>
<dbReference type="VEuPathDB" id="VectorBase:AAEL004859"/>
<dbReference type="SUPFAM" id="SSF54768">
    <property type="entry name" value="dsRNA-binding domain-like"/>
    <property type="match status" value="2"/>
</dbReference>
<dbReference type="GO" id="GO:0003724">
    <property type="term" value="F:RNA helicase activity"/>
    <property type="evidence" value="ECO:0007669"/>
    <property type="project" value="UniProtKB-EC"/>
</dbReference>
<dbReference type="InterPro" id="IPR011545">
    <property type="entry name" value="DEAD/DEAH_box_helicase_dom"/>
</dbReference>
<evidence type="ECO:0000256" key="12">
    <source>
        <dbReference type="SAM" id="MobiDB-lite"/>
    </source>
</evidence>
<dbReference type="GO" id="GO:0050684">
    <property type="term" value="P:regulation of mRNA processing"/>
    <property type="evidence" value="ECO:0007669"/>
    <property type="project" value="TreeGrafter"/>
</dbReference>
<dbReference type="SMART" id="SM00358">
    <property type="entry name" value="DSRM"/>
    <property type="match status" value="2"/>
</dbReference>
<dbReference type="PhylomeDB" id="Q0IFJ1"/>
<dbReference type="InterPro" id="IPR044445">
    <property type="entry name" value="DHX9_DSRM_1"/>
</dbReference>
<keyword evidence="5" id="KW-0547">Nucleotide-binding</keyword>
<evidence type="ECO:0000256" key="1">
    <source>
        <dbReference type="ARBA" id="ARBA00004123"/>
    </source>
</evidence>
<evidence type="ECO:0000256" key="4">
    <source>
        <dbReference type="ARBA" id="ARBA00022737"/>
    </source>
</evidence>
<evidence type="ECO:0000256" key="5">
    <source>
        <dbReference type="ARBA" id="ARBA00022741"/>
    </source>
</evidence>
<dbReference type="HOGENOM" id="CLU_001832_1_2_1"/>
<dbReference type="GO" id="GO:0040029">
    <property type="term" value="P:epigenetic regulation of gene expression"/>
    <property type="evidence" value="ECO:0007669"/>
    <property type="project" value="UniProtKB-ARBA"/>
</dbReference>
<feature type="domain" description="DRBM" evidence="13">
    <location>
        <begin position="2"/>
        <end position="70"/>
    </location>
</feature>
<dbReference type="Proteomes" id="UP000682892">
    <property type="component" value="Chromosome 2"/>
</dbReference>
<dbReference type="Pfam" id="PF00035">
    <property type="entry name" value="dsrm"/>
    <property type="match status" value="2"/>
</dbReference>
<dbReference type="STRING" id="7159.Q0IFJ1"/>
<feature type="non-terminal residue" evidence="15">
    <location>
        <position position="1131"/>
    </location>
</feature>
<dbReference type="InterPro" id="IPR011709">
    <property type="entry name" value="DEAD-box_helicase_OB_fold"/>
</dbReference>
<feature type="coiled-coil region" evidence="11">
    <location>
        <begin position="353"/>
        <end position="381"/>
    </location>
</feature>
<feature type="compositionally biased region" description="Gly residues" evidence="12">
    <location>
        <begin position="1060"/>
        <end position="1082"/>
    </location>
</feature>
<dbReference type="GO" id="GO:0045944">
    <property type="term" value="P:positive regulation of transcription by RNA polymerase II"/>
    <property type="evidence" value="ECO:0007669"/>
    <property type="project" value="TreeGrafter"/>
</dbReference>
<dbReference type="InterPro" id="IPR014001">
    <property type="entry name" value="Helicase_ATP-bd"/>
</dbReference>
<dbReference type="PANTHER" id="PTHR18934">
    <property type="entry name" value="ATP-DEPENDENT RNA HELICASE"/>
    <property type="match status" value="1"/>
</dbReference>
<feature type="region of interest" description="Disordered" evidence="12">
    <location>
        <begin position="1048"/>
        <end position="1082"/>
    </location>
</feature>
<name>Q0IFJ1_AEDAE</name>
<reference evidence="15" key="1">
    <citation type="submission" date="2005-10" db="EMBL/GenBank/DDBJ databases">
        <authorList>
            <person name="Loftus B.J."/>
            <person name="Nene V.M."/>
            <person name="Hannick L.I."/>
            <person name="Bidwell S."/>
            <person name="Haas B."/>
            <person name="Amedeo P."/>
            <person name="Orvis J."/>
            <person name="Wortman J.R."/>
            <person name="White O.R."/>
            <person name="Salzberg S."/>
            <person name="Shumway M."/>
            <person name="Koo H."/>
            <person name="Zhao Y."/>
            <person name="Holmes M."/>
            <person name="Miller J."/>
            <person name="Schatz M."/>
            <person name="Pop M."/>
            <person name="Pai G."/>
            <person name="Utterback T."/>
            <person name="Rogers Y.-H."/>
            <person name="Kravitz S."/>
            <person name="Fraser C.M."/>
        </authorList>
    </citation>
    <scope>NUCLEOTIDE SEQUENCE</scope>
    <source>
        <strain evidence="15">Liverpool</strain>
    </source>
</reference>
<dbReference type="Pfam" id="PF07717">
    <property type="entry name" value="OB_NTP_bind"/>
    <property type="match status" value="1"/>
</dbReference>
<evidence type="ECO:0000256" key="2">
    <source>
        <dbReference type="ARBA" id="ARBA00008792"/>
    </source>
</evidence>
<keyword evidence="8" id="KW-0067">ATP-binding</keyword>
<keyword evidence="4" id="KW-0677">Repeat</keyword>
<dbReference type="Gene3D" id="1.20.120.1080">
    <property type="match status" value="1"/>
</dbReference>
<evidence type="ECO:0000313" key="15">
    <source>
        <dbReference type="EMBL" id="EAT43723.1"/>
    </source>
</evidence>
<dbReference type="PaxDb" id="7159-AAEL004859-PA"/>
<dbReference type="FunFam" id="3.40.50.300:FF:000284">
    <property type="entry name" value="probable ATP-dependent RNA helicase YTHDC2"/>
    <property type="match status" value="1"/>
</dbReference>
<dbReference type="Gene3D" id="3.30.160.20">
    <property type="match status" value="2"/>
</dbReference>
<evidence type="ECO:0000259" key="14">
    <source>
        <dbReference type="PROSITE" id="PS51192"/>
    </source>
</evidence>
<dbReference type="GO" id="GO:0005730">
    <property type="term" value="C:nucleolus"/>
    <property type="evidence" value="ECO:0007669"/>
    <property type="project" value="TreeGrafter"/>
</dbReference>
<keyword evidence="10" id="KW-0694">RNA-binding</keyword>
<dbReference type="SMART" id="SM00487">
    <property type="entry name" value="DEXDc"/>
    <property type="match status" value="1"/>
</dbReference>
<evidence type="ECO:0000256" key="10">
    <source>
        <dbReference type="PROSITE-ProRule" id="PRU00266"/>
    </source>
</evidence>
<dbReference type="InterPro" id="IPR044446">
    <property type="entry name" value="DHX9_DSRM_2"/>
</dbReference>
<dbReference type="PROSITE" id="PS50137">
    <property type="entry name" value="DS_RBD"/>
    <property type="match status" value="2"/>
</dbReference>
<dbReference type="AlphaFoldDB" id="Q0IFJ1"/>
<evidence type="ECO:0000256" key="6">
    <source>
        <dbReference type="ARBA" id="ARBA00022801"/>
    </source>
</evidence>
<dbReference type="InterPro" id="IPR014720">
    <property type="entry name" value="dsRBD_dom"/>
</dbReference>
<feature type="domain" description="DRBM" evidence="13">
    <location>
        <begin position="170"/>
        <end position="242"/>
    </location>
</feature>
<dbReference type="FunFam" id="3.30.160.20:FF:000026">
    <property type="entry name" value="ATP-dependent RNA helicase A"/>
    <property type="match status" value="1"/>
</dbReference>
<evidence type="ECO:0000256" key="9">
    <source>
        <dbReference type="ARBA" id="ARBA00023242"/>
    </source>
</evidence>
<dbReference type="InterPro" id="IPR027417">
    <property type="entry name" value="P-loop_NTPase"/>
</dbReference>
<evidence type="ECO:0000256" key="3">
    <source>
        <dbReference type="ARBA" id="ARBA00012552"/>
    </source>
</evidence>
<dbReference type="Pfam" id="PF04408">
    <property type="entry name" value="WHD_HA2"/>
    <property type="match status" value="1"/>
</dbReference>
<reference evidence="15" key="3">
    <citation type="submission" date="2012-09" db="EMBL/GenBank/DDBJ databases">
        <authorList>
            <consortium name="VectorBase"/>
        </authorList>
    </citation>
    <scope>NUCLEOTIDE SEQUENCE</scope>
    <source>
        <strain evidence="15">Liverpool</strain>
    </source>
</reference>
<dbReference type="EMBL" id="CH477317">
    <property type="protein sequence ID" value="EAT43723.1"/>
    <property type="molecule type" value="Genomic_DNA"/>
</dbReference>
<dbReference type="CDD" id="cd19854">
    <property type="entry name" value="DSRM_DHX9_rpt1"/>
    <property type="match status" value="1"/>
</dbReference>
<protein>
    <recommendedName>
        <fullName evidence="3">RNA helicase</fullName>
        <ecNumber evidence="3">3.6.4.13</ecNumber>
    </recommendedName>
</protein>
<dbReference type="GO" id="GO:1990904">
    <property type="term" value="C:ribonucleoprotein complex"/>
    <property type="evidence" value="ECO:0007669"/>
    <property type="project" value="TreeGrafter"/>
</dbReference>
<dbReference type="eggNOG" id="KOG0921">
    <property type="taxonomic scope" value="Eukaryota"/>
</dbReference>
<dbReference type="OMA" id="ANWNTWH"/>
<keyword evidence="6" id="KW-0378">Hydrolase</keyword>
<keyword evidence="11" id="KW-0175">Coiled coil</keyword>
<feature type="region of interest" description="Disordered" evidence="12">
    <location>
        <begin position="75"/>
        <end position="111"/>
    </location>
</feature>
<dbReference type="Pfam" id="PF00270">
    <property type="entry name" value="DEAD"/>
    <property type="match status" value="1"/>
</dbReference>
<organism evidence="15 16">
    <name type="scientific">Aedes aegypti</name>
    <name type="common">Yellowfever mosquito</name>
    <name type="synonym">Culex aegypti</name>
    <dbReference type="NCBI Taxonomy" id="7159"/>
    <lineage>
        <taxon>Eukaryota</taxon>
        <taxon>Metazoa</taxon>
        <taxon>Ecdysozoa</taxon>
        <taxon>Arthropoda</taxon>
        <taxon>Hexapoda</taxon>
        <taxon>Insecta</taxon>
        <taxon>Pterygota</taxon>
        <taxon>Neoptera</taxon>
        <taxon>Endopterygota</taxon>
        <taxon>Diptera</taxon>
        <taxon>Nematocera</taxon>
        <taxon>Culicoidea</taxon>
        <taxon>Culicidae</taxon>
        <taxon>Culicinae</taxon>
        <taxon>Aedini</taxon>
        <taxon>Aedes</taxon>
        <taxon>Stegomyia</taxon>
    </lineage>
</organism>
<feature type="compositionally biased region" description="Low complexity" evidence="12">
    <location>
        <begin position="94"/>
        <end position="104"/>
    </location>
</feature>
<dbReference type="GO" id="GO:0005524">
    <property type="term" value="F:ATP binding"/>
    <property type="evidence" value="ECO:0007669"/>
    <property type="project" value="UniProtKB-KW"/>
</dbReference>
<dbReference type="PROSITE" id="PS51192">
    <property type="entry name" value="HELICASE_ATP_BIND_1"/>
    <property type="match status" value="1"/>
</dbReference>
<comment type="subcellular location">
    <subcellularLocation>
        <location evidence="1">Nucleus</location>
    </subcellularLocation>
</comment>
<dbReference type="EC" id="3.6.4.13" evidence="3"/>
<evidence type="ECO:0000313" key="16">
    <source>
        <dbReference type="Proteomes" id="UP000682892"/>
    </source>
</evidence>
<dbReference type="SUPFAM" id="SSF52540">
    <property type="entry name" value="P-loop containing nucleoside triphosphate hydrolases"/>
    <property type="match status" value="1"/>
</dbReference>
<feature type="region of interest" description="Disordered" evidence="12">
    <location>
        <begin position="588"/>
        <end position="607"/>
    </location>
</feature>
<dbReference type="GO" id="GO:0016887">
    <property type="term" value="F:ATP hydrolysis activity"/>
    <property type="evidence" value="ECO:0007669"/>
    <property type="project" value="TreeGrafter"/>
</dbReference>
<comment type="similarity">
    <text evidence="2">Belongs to the DEAD box helicase family. DEAH subfamily.</text>
</comment>
<proteinExistence type="inferred from homology"/>
<dbReference type="GO" id="GO:0003725">
    <property type="term" value="F:double-stranded RNA binding"/>
    <property type="evidence" value="ECO:0007669"/>
    <property type="project" value="InterPro"/>
</dbReference>
<dbReference type="FunFam" id="3.30.160.20:FF:000028">
    <property type="entry name" value="ATP-dependent RNA helicase A"/>
    <property type="match status" value="1"/>
</dbReference>
<gene>
    <name evidence="15" type="ORF">AaeL_AAEL004859</name>
</gene>
<keyword evidence="9" id="KW-0539">Nucleus</keyword>
<reference evidence="15" key="2">
    <citation type="journal article" date="2007" name="Science">
        <title>Genome sequence of Aedes aegypti, a major arbovirus vector.</title>
        <authorList>
            <person name="Nene V."/>
            <person name="Wortman J.R."/>
            <person name="Lawson D."/>
            <person name="Haas B."/>
            <person name="Kodira C."/>
            <person name="Tu Z.J."/>
            <person name="Loftus B."/>
            <person name="Xi Z."/>
            <person name="Megy K."/>
            <person name="Grabherr M."/>
            <person name="Ren Q."/>
            <person name="Zdobnov E.M."/>
            <person name="Lobo N.F."/>
            <person name="Campbell K.S."/>
            <person name="Brown S.E."/>
            <person name="Bonaldo M.F."/>
            <person name="Zhu J."/>
            <person name="Sinkins S.P."/>
            <person name="Hogenkamp D.G."/>
            <person name="Amedeo P."/>
            <person name="Arensburger P."/>
            <person name="Atkinson P.W."/>
            <person name="Bidwell S."/>
            <person name="Biedler J."/>
            <person name="Birney E."/>
            <person name="Bruggner R.V."/>
            <person name="Costas J."/>
            <person name="Coy M.R."/>
            <person name="Crabtree J."/>
            <person name="Crawford M."/>
            <person name="Debruyn B."/>
            <person name="Decaprio D."/>
            <person name="Eiglmeier K."/>
            <person name="Eisenstadt E."/>
            <person name="El-Dorry H."/>
            <person name="Gelbart W.M."/>
            <person name="Gomes S.L."/>
            <person name="Hammond M."/>
            <person name="Hannick L.I."/>
            <person name="Hogan J.R."/>
            <person name="Holmes M.H."/>
            <person name="Jaffe D."/>
            <person name="Johnston J.S."/>
            <person name="Kennedy R.C."/>
            <person name="Koo H."/>
            <person name="Kravitz S."/>
            <person name="Kriventseva E.V."/>
            <person name="Kulp D."/>
            <person name="Labutti K."/>
            <person name="Lee E."/>
            <person name="Li S."/>
            <person name="Lovin D.D."/>
            <person name="Mao C."/>
            <person name="Mauceli E."/>
            <person name="Menck C.F."/>
            <person name="Miller J.R."/>
            <person name="Montgomery P."/>
            <person name="Mori A."/>
            <person name="Nascimento A.L."/>
            <person name="Naveira H.F."/>
            <person name="Nusbaum C."/>
            <person name="O'leary S."/>
            <person name="Orvis J."/>
            <person name="Pertea M."/>
            <person name="Quesneville H."/>
            <person name="Reidenbach K.R."/>
            <person name="Rogers Y.H."/>
            <person name="Roth C.W."/>
            <person name="Schneider J.R."/>
            <person name="Schatz M."/>
            <person name="Shumway M."/>
            <person name="Stanke M."/>
            <person name="Stinson E.O."/>
            <person name="Tubio J.M."/>
            <person name="Vanzee J.P."/>
            <person name="Verjovski-Almeida S."/>
            <person name="Werner D."/>
            <person name="White O."/>
            <person name="Wyder S."/>
            <person name="Zeng Q."/>
            <person name="Zhao Q."/>
            <person name="Zhao Y."/>
            <person name="Hill C.A."/>
            <person name="Raikhel A.S."/>
            <person name="Soares M.B."/>
            <person name="Knudson D.L."/>
            <person name="Lee N.H."/>
            <person name="Galagan J."/>
            <person name="Salzberg S.L."/>
            <person name="Paulsen I.T."/>
            <person name="Dimopoulos G."/>
            <person name="Collins F.H."/>
            <person name="Birren B."/>
            <person name="Fraser-Liggett C.M."/>
            <person name="Severson D.W."/>
        </authorList>
    </citation>
    <scope>NUCLEOTIDE SEQUENCE [LARGE SCALE GENOMIC DNA]</scope>
    <source>
        <strain evidence="15">Liverpool</strain>
    </source>
</reference>
<dbReference type="CDD" id="cd19855">
    <property type="entry name" value="DSRM_DHX9_rpt2"/>
    <property type="match status" value="1"/>
</dbReference>
<evidence type="ECO:0000256" key="8">
    <source>
        <dbReference type="ARBA" id="ARBA00022840"/>
    </source>
</evidence>
<evidence type="ECO:0000259" key="13">
    <source>
        <dbReference type="PROSITE" id="PS50137"/>
    </source>
</evidence>
<dbReference type="PROSITE" id="PS00690">
    <property type="entry name" value="DEAH_ATP_HELICASE"/>
    <property type="match status" value="1"/>
</dbReference>
<accession>Q0IFJ1</accession>